<evidence type="ECO:0000313" key="2">
    <source>
        <dbReference type="Proteomes" id="UP000001916"/>
    </source>
</evidence>
<gene>
    <name evidence="1" type="ordered locus">Mesil_1101</name>
</gene>
<evidence type="ECO:0000313" key="1">
    <source>
        <dbReference type="EMBL" id="ADH63006.1"/>
    </source>
</evidence>
<name>D7BD88_ALLS1</name>
<proteinExistence type="predicted"/>
<dbReference type="KEGG" id="msv:Mesil_1101"/>
<dbReference type="eggNOG" id="ENOG5033NGW">
    <property type="taxonomic scope" value="Bacteria"/>
</dbReference>
<keyword evidence="2" id="KW-1185">Reference proteome</keyword>
<dbReference type="OrthoDB" id="26154at2"/>
<reference evidence="1 2" key="1">
    <citation type="journal article" date="2010" name="Stand. Genomic Sci.">
        <title>Complete genome sequence of Meiothermus silvanus type strain (VI-R2).</title>
        <authorList>
            <person name="Sikorski J."/>
            <person name="Tindall B.J."/>
            <person name="Lowry S."/>
            <person name="Lucas S."/>
            <person name="Nolan M."/>
            <person name="Copeland A."/>
            <person name="Glavina Del Rio T."/>
            <person name="Tice H."/>
            <person name="Cheng J.F."/>
            <person name="Han C."/>
            <person name="Pitluck S."/>
            <person name="Liolios K."/>
            <person name="Ivanova N."/>
            <person name="Mavromatis K."/>
            <person name="Mikhailova N."/>
            <person name="Pati A."/>
            <person name="Goodwin L."/>
            <person name="Chen A."/>
            <person name="Palaniappan K."/>
            <person name="Land M."/>
            <person name="Hauser L."/>
            <person name="Chang Y.J."/>
            <person name="Jeffries C.D."/>
            <person name="Rohde M."/>
            <person name="Goker M."/>
            <person name="Woyke T."/>
            <person name="Bristow J."/>
            <person name="Eisen J.A."/>
            <person name="Markowitz V."/>
            <person name="Hugenholtz P."/>
            <person name="Kyrpides N.C."/>
            <person name="Klenk H.P."/>
            <person name="Lapidus A."/>
        </authorList>
    </citation>
    <scope>NUCLEOTIDE SEQUENCE [LARGE SCALE GENOMIC DNA]</scope>
    <source>
        <strain evidence="2">ATCC 700542 / DSM 9946 / VI-R2</strain>
    </source>
</reference>
<protein>
    <submittedName>
        <fullName evidence="1">Uncharacterized protein</fullName>
    </submittedName>
</protein>
<dbReference type="HOGENOM" id="CLU_162605_0_0_0"/>
<dbReference type="Proteomes" id="UP000001916">
    <property type="component" value="Chromosome"/>
</dbReference>
<sequence>MRAFLLLLLLSLAPLPGLPWIPPGSEVRLVSPDLRTVYASYLVSEDRRLIARAKGVSVPIARDILLFIQTGGKPYIYSGLSAPRGDVWLNIEGGQISLNELLTRTYRLSLPDGKVLPEER</sequence>
<dbReference type="AlphaFoldDB" id="D7BD88"/>
<dbReference type="EMBL" id="CP002042">
    <property type="protein sequence ID" value="ADH63006.1"/>
    <property type="molecule type" value="Genomic_DNA"/>
</dbReference>
<organism evidence="1 2">
    <name type="scientific">Allomeiothermus silvanus (strain ATCC 700542 / DSM 9946 / NBRC 106475 / NCIMB 13440 / VI-R2)</name>
    <name type="common">Thermus silvanus</name>
    <dbReference type="NCBI Taxonomy" id="526227"/>
    <lineage>
        <taxon>Bacteria</taxon>
        <taxon>Thermotogati</taxon>
        <taxon>Deinococcota</taxon>
        <taxon>Deinococci</taxon>
        <taxon>Thermales</taxon>
        <taxon>Thermaceae</taxon>
        <taxon>Allomeiothermus</taxon>
    </lineage>
</organism>
<accession>D7BD88</accession>